<dbReference type="EMBL" id="CP001868">
    <property type="protein sequence ID" value="AFK19443.1"/>
    <property type="molecule type" value="Genomic_DNA"/>
</dbReference>
<reference evidence="2 6" key="2">
    <citation type="journal article" date="2012" name="J. Bacteriol.">
        <title>Complete genome sequence of the metabolically versatile halophilic archaeon Haloferax mediterranei, a poly(3-hydroxybutyrate-co-3-hydroxyvalerate) producer.</title>
        <authorList>
            <person name="Han J."/>
            <person name="Zhang F."/>
            <person name="Hou J."/>
            <person name="Liu X."/>
            <person name="Li M."/>
            <person name="Liu H."/>
            <person name="Cai L."/>
            <person name="Zhang B."/>
            <person name="Chen Y."/>
            <person name="Zhou J."/>
            <person name="Hu S."/>
            <person name="Xiang H."/>
        </authorList>
    </citation>
    <scope>NUCLEOTIDE SEQUENCE [LARGE SCALE GENOMIC DNA]</scope>
    <source>
        <strain evidence="6">ATCC 33500 / DSM 1411 / JCM 8866 / NBRC 14739 / NCIMB 2177 / R-4</strain>
        <strain evidence="2">CGMCC 1.2087</strain>
    </source>
</reference>
<accession>I3R5D3</accession>
<evidence type="ECO:0000313" key="4">
    <source>
        <dbReference type="EMBL" id="EMA04368.1"/>
    </source>
</evidence>
<reference evidence="4 7" key="3">
    <citation type="journal article" date="2014" name="PLoS Genet.">
        <title>Phylogenetically driven sequencing of extremely halophilic archaea reveals strategies for static and dynamic osmo-response.</title>
        <authorList>
            <person name="Becker E.A."/>
            <person name="Seitzer P.M."/>
            <person name="Tritt A."/>
            <person name="Larsen D."/>
            <person name="Krusor M."/>
            <person name="Yao A.I."/>
            <person name="Wu D."/>
            <person name="Madern D."/>
            <person name="Eisen J.A."/>
            <person name="Darling A.E."/>
            <person name="Facciotti M.T."/>
        </authorList>
    </citation>
    <scope>NUCLEOTIDE SEQUENCE [LARGE SCALE GENOMIC DNA]</scope>
    <source>
        <strain evidence="4">ATCC 33500</strain>
        <strain evidence="7">ATCC 33500 / DSM 1411 / JCM 8866 / NBRC 14739 / NCIMB 2177 / R-4</strain>
    </source>
</reference>
<reference evidence="2" key="5">
    <citation type="submission" date="2014-05" db="EMBL/GenBank/DDBJ databases">
        <authorList>
            <person name="Wang L."/>
            <person name="Yang H."/>
            <person name="Xiang H."/>
        </authorList>
    </citation>
    <scope>NUCLEOTIDE SEQUENCE</scope>
    <source>
        <strain evidence="2">CGMCC 1.2087</strain>
    </source>
</reference>
<evidence type="ECO:0000256" key="1">
    <source>
        <dbReference type="SAM" id="Phobius"/>
    </source>
</evidence>
<dbReference type="Proteomes" id="UP000027075">
    <property type="component" value="Chromosome"/>
</dbReference>
<proteinExistence type="predicted"/>
<feature type="transmembrane region" description="Helical" evidence="1">
    <location>
        <begin position="136"/>
        <end position="160"/>
    </location>
</feature>
<keyword evidence="1" id="KW-0812">Transmembrane</keyword>
<evidence type="ECO:0000313" key="9">
    <source>
        <dbReference type="Proteomes" id="UP000299011"/>
    </source>
</evidence>
<evidence type="ECO:0000313" key="3">
    <source>
        <dbReference type="EMBL" id="AHZ21208.1"/>
    </source>
</evidence>
<dbReference type="Proteomes" id="UP000299011">
    <property type="component" value="Chromosome"/>
</dbReference>
<dbReference type="AlphaFoldDB" id="I3R5D3"/>
<dbReference type="GeneID" id="40157095"/>
<dbReference type="KEGG" id="hme:HFX_1737"/>
<feature type="transmembrane region" description="Helical" evidence="1">
    <location>
        <begin position="111"/>
        <end position="130"/>
    </location>
</feature>
<reference evidence="2" key="1">
    <citation type="journal article" date="2012" name="Appl. Environ. Microbiol.">
        <title>Identification of the haloarchaeal phasin (PhaP) that functions in polyhydroxyalkanoate accumulation and granule formation in Haloferax mediterranei.</title>
        <authorList>
            <person name="Cai S."/>
            <person name="Cai L."/>
            <person name="Liu H."/>
            <person name="Liu X."/>
            <person name="Han J."/>
            <person name="Zhou J."/>
            <person name="Xiang H."/>
        </authorList>
    </citation>
    <scope>NUCLEOTIDE SEQUENCE</scope>
    <source>
        <strain evidence="2">CGMCC 1.2087</strain>
    </source>
</reference>
<feature type="transmembrane region" description="Helical" evidence="1">
    <location>
        <begin position="78"/>
        <end position="104"/>
    </location>
</feature>
<organism evidence="2 6">
    <name type="scientific">Haloferax mediterranei (strain ATCC 33500 / DSM 1411 / JCM 8866 / NBRC 14739 / NCIMB 2177 / R-4)</name>
    <name type="common">Halobacterium mediterranei</name>
    <dbReference type="NCBI Taxonomy" id="523841"/>
    <lineage>
        <taxon>Archaea</taxon>
        <taxon>Methanobacteriati</taxon>
        <taxon>Methanobacteriota</taxon>
        <taxon>Stenosarchaea group</taxon>
        <taxon>Halobacteria</taxon>
        <taxon>Halobacteriales</taxon>
        <taxon>Haloferacaceae</taxon>
        <taxon>Haloferax</taxon>
    </lineage>
</organism>
<dbReference type="EMBL" id="CP039139">
    <property type="protein sequence ID" value="QCQ75904.1"/>
    <property type="molecule type" value="Genomic_DNA"/>
</dbReference>
<dbReference type="HOGENOM" id="CLU_1485852_0_0_2"/>
<gene>
    <name evidence="2" type="ordered locus">HFX_1737</name>
    <name evidence="3" type="ORF">BM92_00425</name>
    <name evidence="4" type="ORF">C439_01797</name>
    <name evidence="5" type="ORF">E6P09_11720</name>
</gene>
<name>I3R5D3_HALMT</name>
<keyword evidence="7" id="KW-1185">Reference proteome</keyword>
<dbReference type="Proteomes" id="UP000006469">
    <property type="component" value="Chromosome"/>
</dbReference>
<dbReference type="Proteomes" id="UP000011603">
    <property type="component" value="Unassembled WGS sequence"/>
</dbReference>
<protein>
    <submittedName>
        <fullName evidence="3">Cytochrome C oxidase subunit I</fullName>
    </submittedName>
</protein>
<dbReference type="eggNOG" id="arCOG09090">
    <property type="taxonomic scope" value="Archaea"/>
</dbReference>
<evidence type="ECO:0000313" key="2">
    <source>
        <dbReference type="EMBL" id="AFK19443.1"/>
    </source>
</evidence>
<keyword evidence="1" id="KW-0472">Membrane</keyword>
<evidence type="ECO:0000313" key="6">
    <source>
        <dbReference type="Proteomes" id="UP000006469"/>
    </source>
</evidence>
<reference evidence="3 8" key="4">
    <citation type="submission" date="2014-04" db="EMBL/GenBank/DDBJ databases">
        <title>Transcriptional profiles of Haloferax mediterranei on the basis of nitrogen availability.</title>
        <authorList>
            <person name="Bautista V."/>
        </authorList>
    </citation>
    <scope>NUCLEOTIDE SEQUENCE [LARGE SCALE GENOMIC DNA]</scope>
    <source>
        <strain evidence="3">ATCC 33500</strain>
        <strain evidence="8">ATCC 33500 / DSM 1411 / JCM 8866 / NBRC 14739 / NCIMB 2177 / R-4</strain>
    </source>
</reference>
<evidence type="ECO:0000313" key="8">
    <source>
        <dbReference type="Proteomes" id="UP000027075"/>
    </source>
</evidence>
<dbReference type="PaxDb" id="523841-HFX_1737"/>
<keyword evidence="1" id="KW-1133">Transmembrane helix</keyword>
<evidence type="ECO:0000313" key="5">
    <source>
        <dbReference type="EMBL" id="QCQ75904.1"/>
    </source>
</evidence>
<dbReference type="EMBL" id="AOLO01000002">
    <property type="protein sequence ID" value="EMA04368.1"/>
    <property type="molecule type" value="Genomic_DNA"/>
</dbReference>
<dbReference type="RefSeq" id="WP_004056657.1">
    <property type="nucleotide sequence ID" value="NC_017941.2"/>
</dbReference>
<dbReference type="Pfam" id="PF20587">
    <property type="entry name" value="DUF6789"/>
    <property type="match status" value="1"/>
</dbReference>
<feature type="transmembrane region" description="Helical" evidence="1">
    <location>
        <begin position="28"/>
        <end position="48"/>
    </location>
</feature>
<sequence length="171" mass="18260">MSQETPTTATTVEQHAGETVDPEITGRVIVTAMAGGFIGTVLMLPVLVGIPDLLGLFVTEPITRFAGFAAFFGYEPTLLLGVFLFGIGGVVALPVTFVVVGAFLPPESPEYLRGVSFATLYWAGFVPAFWPGADVFVTASFIVFSLLAHWVYGLALGYTLDRFVGIPQHEV</sequence>
<reference evidence="5 9" key="6">
    <citation type="submission" date="2019-04" db="EMBL/GenBank/DDBJ databases">
        <title>Methylomes of two halophilic Archaea, Haloarcula marismortui and Haloferax mediterranei.</title>
        <authorList>
            <person name="DasSarma S."/>
            <person name="DasSarma P."/>
            <person name="DasSarma S."/>
            <person name="Fomenkov A."/>
            <person name="Vincze T."/>
            <person name="Anton B.P."/>
            <person name="Roberts R.J."/>
        </authorList>
    </citation>
    <scope>NUCLEOTIDE SEQUENCE [LARGE SCALE GENOMIC DNA]</scope>
    <source>
        <strain evidence="5">ATCC 33500</strain>
        <strain evidence="9">ATCC 33500 / DSM 1411 / JCM 8866 / NBRC 14739 / NCIMB 2177 / R-4</strain>
    </source>
</reference>
<dbReference type="EMBL" id="CP007551">
    <property type="protein sequence ID" value="AHZ21208.1"/>
    <property type="molecule type" value="Genomic_DNA"/>
</dbReference>
<dbReference type="OrthoDB" id="342717at2157"/>
<dbReference type="PATRIC" id="fig|523841.21.peg.363"/>
<dbReference type="InterPro" id="IPR046739">
    <property type="entry name" value="DUF6789"/>
</dbReference>
<evidence type="ECO:0000313" key="7">
    <source>
        <dbReference type="Proteomes" id="UP000011603"/>
    </source>
</evidence>